<dbReference type="PANTHER" id="PTHR21248">
    <property type="entry name" value="CARDIOLIPIN SYNTHASE"/>
    <property type="match status" value="1"/>
</dbReference>
<dbReference type="RefSeq" id="WP_349143757.1">
    <property type="nucleotide sequence ID" value="NZ_JBBMFC010000004.1"/>
</dbReference>
<keyword evidence="16" id="KW-1185">Reference proteome</keyword>
<protein>
    <recommendedName>
        <fullName evidence="12">Cardiolipin synthase</fullName>
        <ecNumber evidence="12">2.7.8.-</ecNumber>
    </recommendedName>
</protein>
<keyword evidence="4" id="KW-0808">Transferase</keyword>
<sequence>MAKLFKVLKSRTVLVGLAILIQAAWYILFLRQLTSYSVFINGFFRVLSVVIVLYLIRKDENSAYKIAWIILIMLIPLLGGILYVLVGNKKPSKKIAQKMALVKDGMKDTMKQNEEILAEVRAQDANVAGSMNYLGTLGRYPVWKHTAVKYFPIGEEMFASMLEDLKKAEHYIYLEYFIIEQGIMWNSILEILEQKVKEGVEVRLIYDDVGCVDRLPIHYTKLMENKGIKCMAFNRFVPFLSLAMNNRDHRKILVIDGYIGYSGGINLADEYINEKARFGHWKDTGVRLLGEGVFNLTIMFLEMWNAFQKPDFDYEAFRPHRWHPETFKTDGYVIPYADTPLDNEELGENVYINILNQAKDYVYIATPYLLISDEMERALCLAAKRGVDVRILMPGIPDKPMVFYMAKSYYPPLLEAGVKIYEYTPGFVHAKSYVCDDQIGTVGSINMDFRSLYLHFECGTMLYQCEAIHDIKTDMEQCFEQCHQVTMGDCRQGVIGGLFTSVLRVLAPLM</sequence>
<evidence type="ECO:0000256" key="12">
    <source>
        <dbReference type="NCBIfam" id="TIGR04265"/>
    </source>
</evidence>
<keyword evidence="3" id="KW-0444">Lipid biosynthesis</keyword>
<evidence type="ECO:0000256" key="9">
    <source>
        <dbReference type="ARBA" id="ARBA00023136"/>
    </source>
</evidence>
<keyword evidence="2" id="KW-1003">Cell membrane</keyword>
<evidence type="ECO:0000256" key="10">
    <source>
        <dbReference type="ARBA" id="ARBA00023209"/>
    </source>
</evidence>
<evidence type="ECO:0000256" key="8">
    <source>
        <dbReference type="ARBA" id="ARBA00023098"/>
    </source>
</evidence>
<keyword evidence="11" id="KW-1208">Phospholipid metabolism</keyword>
<evidence type="ECO:0000256" key="6">
    <source>
        <dbReference type="ARBA" id="ARBA00022737"/>
    </source>
</evidence>
<dbReference type="PANTHER" id="PTHR21248:SF22">
    <property type="entry name" value="PHOSPHOLIPASE D"/>
    <property type="match status" value="1"/>
</dbReference>
<organism evidence="15 16">
    <name type="scientific">Hominiventricola aquisgranensis</name>
    <dbReference type="NCBI Taxonomy" id="3133164"/>
    <lineage>
        <taxon>Bacteria</taxon>
        <taxon>Bacillati</taxon>
        <taxon>Bacillota</taxon>
        <taxon>Clostridia</taxon>
        <taxon>Lachnospirales</taxon>
        <taxon>Lachnospiraceae</taxon>
        <taxon>Hominiventricola</taxon>
    </lineage>
</organism>
<dbReference type="Gene3D" id="3.30.870.10">
    <property type="entry name" value="Endonuclease Chain A"/>
    <property type="match status" value="2"/>
</dbReference>
<comment type="subcellular location">
    <subcellularLocation>
        <location evidence="1">Cell membrane</location>
        <topology evidence="1">Multi-pass membrane protein</topology>
    </subcellularLocation>
</comment>
<evidence type="ECO:0000256" key="4">
    <source>
        <dbReference type="ARBA" id="ARBA00022679"/>
    </source>
</evidence>
<dbReference type="InterPro" id="IPR022924">
    <property type="entry name" value="Cardiolipin_synthase"/>
</dbReference>
<keyword evidence="6" id="KW-0677">Repeat</keyword>
<comment type="caution">
    <text evidence="15">The sequence shown here is derived from an EMBL/GenBank/DDBJ whole genome shotgun (WGS) entry which is preliminary data.</text>
</comment>
<keyword evidence="5 13" id="KW-0812">Transmembrane</keyword>
<reference evidence="15 16" key="1">
    <citation type="submission" date="2024-03" db="EMBL/GenBank/DDBJ databases">
        <title>Human intestinal bacterial collection.</title>
        <authorList>
            <person name="Pauvert C."/>
            <person name="Hitch T.C.A."/>
            <person name="Clavel T."/>
        </authorList>
    </citation>
    <scope>NUCLEOTIDE SEQUENCE [LARGE SCALE GENOMIC DNA]</scope>
    <source>
        <strain evidence="15 16">CLA-AA-H78B</strain>
    </source>
</reference>
<dbReference type="SUPFAM" id="SSF56024">
    <property type="entry name" value="Phospholipase D/nuclease"/>
    <property type="match status" value="2"/>
</dbReference>
<dbReference type="Pfam" id="PF13091">
    <property type="entry name" value="PLDc_2"/>
    <property type="match status" value="2"/>
</dbReference>
<evidence type="ECO:0000313" key="15">
    <source>
        <dbReference type="EMBL" id="MEQ2577816.1"/>
    </source>
</evidence>
<evidence type="ECO:0000256" key="11">
    <source>
        <dbReference type="ARBA" id="ARBA00023264"/>
    </source>
</evidence>
<evidence type="ECO:0000256" key="3">
    <source>
        <dbReference type="ARBA" id="ARBA00022516"/>
    </source>
</evidence>
<keyword evidence="7 13" id="KW-1133">Transmembrane helix</keyword>
<accession>A0ABV1HY22</accession>
<dbReference type="CDD" id="cd09154">
    <property type="entry name" value="PLDc_SMU_988_like_1"/>
    <property type="match status" value="1"/>
</dbReference>
<keyword evidence="9 13" id="KW-0472">Membrane</keyword>
<evidence type="ECO:0000256" key="7">
    <source>
        <dbReference type="ARBA" id="ARBA00022989"/>
    </source>
</evidence>
<feature type="domain" description="PLD phosphodiesterase" evidence="14">
    <location>
        <begin position="244"/>
        <end position="271"/>
    </location>
</feature>
<dbReference type="PROSITE" id="PS50035">
    <property type="entry name" value="PLD"/>
    <property type="match status" value="2"/>
</dbReference>
<keyword evidence="8" id="KW-0443">Lipid metabolism</keyword>
<evidence type="ECO:0000313" key="16">
    <source>
        <dbReference type="Proteomes" id="UP001470288"/>
    </source>
</evidence>
<dbReference type="SMART" id="SM00155">
    <property type="entry name" value="PLDc"/>
    <property type="match status" value="2"/>
</dbReference>
<keyword evidence="10" id="KW-0594">Phospholipid biosynthesis</keyword>
<evidence type="ECO:0000256" key="2">
    <source>
        <dbReference type="ARBA" id="ARBA00022475"/>
    </source>
</evidence>
<gene>
    <name evidence="15" type="primary">cls</name>
    <name evidence="15" type="ORF">WMO62_03035</name>
</gene>
<feature type="domain" description="PLD phosphodiesterase" evidence="14">
    <location>
        <begin position="424"/>
        <end position="451"/>
    </location>
</feature>
<dbReference type="EC" id="2.7.8.-" evidence="12"/>
<evidence type="ECO:0000256" key="5">
    <source>
        <dbReference type="ARBA" id="ARBA00022692"/>
    </source>
</evidence>
<dbReference type="NCBIfam" id="TIGR04265">
    <property type="entry name" value="bac_cardiolipin"/>
    <property type="match status" value="1"/>
</dbReference>
<dbReference type="Pfam" id="PF13396">
    <property type="entry name" value="PLDc_N"/>
    <property type="match status" value="1"/>
</dbReference>
<dbReference type="InterPro" id="IPR027379">
    <property type="entry name" value="CLS_N"/>
</dbReference>
<proteinExistence type="predicted"/>
<dbReference type="InterPro" id="IPR001736">
    <property type="entry name" value="PLipase_D/transphosphatidylase"/>
</dbReference>
<feature type="transmembrane region" description="Helical" evidence="13">
    <location>
        <begin position="68"/>
        <end position="86"/>
    </location>
</feature>
<evidence type="ECO:0000256" key="13">
    <source>
        <dbReference type="SAM" id="Phobius"/>
    </source>
</evidence>
<feature type="transmembrane region" description="Helical" evidence="13">
    <location>
        <begin position="12"/>
        <end position="30"/>
    </location>
</feature>
<evidence type="ECO:0000259" key="14">
    <source>
        <dbReference type="PROSITE" id="PS50035"/>
    </source>
</evidence>
<name>A0ABV1HY22_9FIRM</name>
<feature type="transmembrane region" description="Helical" evidence="13">
    <location>
        <begin position="36"/>
        <end position="56"/>
    </location>
</feature>
<dbReference type="Proteomes" id="UP001470288">
    <property type="component" value="Unassembled WGS sequence"/>
</dbReference>
<dbReference type="EMBL" id="JBBMFC010000004">
    <property type="protein sequence ID" value="MEQ2577816.1"/>
    <property type="molecule type" value="Genomic_DNA"/>
</dbReference>
<evidence type="ECO:0000256" key="1">
    <source>
        <dbReference type="ARBA" id="ARBA00004651"/>
    </source>
</evidence>
<dbReference type="CDD" id="cd09160">
    <property type="entry name" value="PLDc_SMU_988_like_2"/>
    <property type="match status" value="1"/>
</dbReference>
<dbReference type="InterPro" id="IPR025202">
    <property type="entry name" value="PLD-like_dom"/>
</dbReference>